<dbReference type="GO" id="GO:0071222">
    <property type="term" value="P:cellular response to lipopolysaccharide"/>
    <property type="evidence" value="ECO:0007669"/>
    <property type="project" value="TreeGrafter"/>
</dbReference>
<evidence type="ECO:0000259" key="20">
    <source>
        <dbReference type="PROSITE" id="PS50835"/>
    </source>
</evidence>
<dbReference type="GO" id="GO:0009897">
    <property type="term" value="C:external side of plasma membrane"/>
    <property type="evidence" value="ECO:0007669"/>
    <property type="project" value="TreeGrafter"/>
</dbReference>
<reference evidence="21" key="3">
    <citation type="submission" date="2025-09" db="UniProtKB">
        <authorList>
            <consortium name="Ensembl"/>
        </authorList>
    </citation>
    <scope>IDENTIFICATION</scope>
    <source>
        <strain evidence="21">2N</strain>
    </source>
</reference>
<feature type="domain" description="Ig-like" evidence="20">
    <location>
        <begin position="10"/>
        <end position="132"/>
    </location>
</feature>
<evidence type="ECO:0000256" key="18">
    <source>
        <dbReference type="SAM" id="Phobius"/>
    </source>
</evidence>
<dbReference type="EMBL" id="AAKN02035681">
    <property type="status" value="NOT_ANNOTATED_CDS"/>
    <property type="molecule type" value="Genomic_DNA"/>
</dbReference>
<dbReference type="InterPro" id="IPR013106">
    <property type="entry name" value="Ig_V-set"/>
</dbReference>
<evidence type="ECO:0000256" key="19">
    <source>
        <dbReference type="SAM" id="SignalP"/>
    </source>
</evidence>
<evidence type="ECO:0000256" key="10">
    <source>
        <dbReference type="ARBA" id="ARBA00023157"/>
    </source>
</evidence>
<organism evidence="21 22">
    <name type="scientific">Cavia porcellus</name>
    <name type="common">Guinea pig</name>
    <dbReference type="NCBI Taxonomy" id="10141"/>
    <lineage>
        <taxon>Eukaryota</taxon>
        <taxon>Metazoa</taxon>
        <taxon>Chordata</taxon>
        <taxon>Craniata</taxon>
        <taxon>Vertebrata</taxon>
        <taxon>Euteleostomi</taxon>
        <taxon>Mammalia</taxon>
        <taxon>Eutheria</taxon>
        <taxon>Euarchontoglires</taxon>
        <taxon>Glires</taxon>
        <taxon>Rodentia</taxon>
        <taxon>Hystricomorpha</taxon>
        <taxon>Caviidae</taxon>
        <taxon>Cavia</taxon>
    </lineage>
</organism>
<dbReference type="GO" id="GO:0070062">
    <property type="term" value="C:extracellular exosome"/>
    <property type="evidence" value="ECO:0007669"/>
    <property type="project" value="Ensembl"/>
</dbReference>
<evidence type="ECO:0000256" key="12">
    <source>
        <dbReference type="ARBA" id="ARBA00023180"/>
    </source>
</evidence>
<feature type="transmembrane region" description="Helical" evidence="18">
    <location>
        <begin position="255"/>
        <end position="274"/>
    </location>
</feature>
<dbReference type="GO" id="GO:0042130">
    <property type="term" value="P:negative regulation of T cell proliferation"/>
    <property type="evidence" value="ECO:0007669"/>
    <property type="project" value="TreeGrafter"/>
</dbReference>
<keyword evidence="7 18" id="KW-1133">Transmembrane helix</keyword>
<dbReference type="InterPro" id="IPR007110">
    <property type="entry name" value="Ig-like_dom"/>
</dbReference>
<dbReference type="GO" id="GO:0034451">
    <property type="term" value="C:centriolar satellite"/>
    <property type="evidence" value="ECO:0007669"/>
    <property type="project" value="Ensembl"/>
</dbReference>
<evidence type="ECO:0000256" key="17">
    <source>
        <dbReference type="ARBA" id="ARBA00078929"/>
    </source>
</evidence>
<evidence type="ECO:0000256" key="6">
    <source>
        <dbReference type="ARBA" id="ARBA00022859"/>
    </source>
</evidence>
<dbReference type="Pfam" id="PF07686">
    <property type="entry name" value="V-set"/>
    <property type="match status" value="1"/>
</dbReference>
<evidence type="ECO:0000256" key="4">
    <source>
        <dbReference type="ARBA" id="ARBA00022729"/>
    </source>
</evidence>
<evidence type="ECO:0000256" key="16">
    <source>
        <dbReference type="ARBA" id="ARBA00074065"/>
    </source>
</evidence>
<evidence type="ECO:0000256" key="7">
    <source>
        <dbReference type="ARBA" id="ARBA00022989"/>
    </source>
</evidence>
<comment type="function">
    <text evidence="14">Receptor involved in the costimulatory signal essential for T-lymphocyte proliferation and interleukin-2 production, by binding CD28 or CTLA-4. May play a critical role in the early events of T-cell activation and costimulation of naive T-cells, such as deciding between immunity and anergy that is made by T-cells within 24 hours after activation. Also involved in the regulation of B cells function, plays a role in regulating the level of IgG(1) produced. Upon CD40 engagement, activates NF-kappa-B signaling pathway via phospholipase C and protein kinase C activation.</text>
</comment>
<dbReference type="STRING" id="10141.ENSCPOP00000028929"/>
<accession>A0A286XTS1</accession>
<evidence type="ECO:0000256" key="9">
    <source>
        <dbReference type="ARBA" id="ARBA00023136"/>
    </source>
</evidence>
<dbReference type="InParanoid" id="A0A286XTS1"/>
<sequence length="320" mass="36591">MGTGDSTMGPGNILILMALLHSGTAFLKSEAYFNETAELPCQFLNSQNLSLNELVIFWQDQKKLVLYEFYLGKENLNNVDPKYMQRTSFDQNSWTLRLHRAQIKDKGVYQCIIHHKSPTGLVPHHQKDTELSLFANFTEPEIVQMSNVTENSGINLTCSSGQGYPKAMKMYFLLKLENSTELEYEGVMQTSQDNGTELYNVSISSYVPLPDGVSNVTIFCVLKAKSMKSREIEICSKPFCRVPRQPSPIAHQPSWIIAVILIFLILCGMACCLWKRKKKQRIVVSNKETTRMEKDTNEETEERMKIYVPERHDREVQCAV</sequence>
<keyword evidence="9 18" id="KW-0472">Membrane</keyword>
<dbReference type="GO" id="GO:0031295">
    <property type="term" value="P:T cell costimulation"/>
    <property type="evidence" value="ECO:0007669"/>
    <property type="project" value="Ensembl"/>
</dbReference>
<dbReference type="InterPro" id="IPR013783">
    <property type="entry name" value="Ig-like_fold"/>
</dbReference>
<dbReference type="FunCoup" id="A0A286XTS1">
    <property type="interactions" value="320"/>
</dbReference>
<dbReference type="Gene3D" id="2.60.40.10">
    <property type="entry name" value="Immunoglobulins"/>
    <property type="match status" value="2"/>
</dbReference>
<dbReference type="GeneTree" id="ENSGT00940000161500"/>
<dbReference type="InterPro" id="IPR051713">
    <property type="entry name" value="T-cell_Activation_Regulation"/>
</dbReference>
<keyword evidence="3 18" id="KW-0812">Transmembrane</keyword>
<dbReference type="PROSITE" id="PS50835">
    <property type="entry name" value="IG_LIKE"/>
    <property type="match status" value="1"/>
</dbReference>
<dbReference type="InterPro" id="IPR037677">
    <property type="entry name" value="CD86_IgV"/>
</dbReference>
<dbReference type="FunFam" id="2.60.40.10:FF:000765">
    <property type="entry name" value="CD86 isoform 1"/>
    <property type="match status" value="1"/>
</dbReference>
<comment type="subunit">
    <text evidence="15">Homodimer. Interacts with MARCH8. Interacts (via cytoplasmic domain) with PHB1 and PHB2; the interactions increases after priming with CD40. Interacts with CD28.</text>
</comment>
<dbReference type="GO" id="GO:0007166">
    <property type="term" value="P:cell surface receptor signaling pathway"/>
    <property type="evidence" value="ECO:0007669"/>
    <property type="project" value="TreeGrafter"/>
</dbReference>
<dbReference type="GO" id="GO:0048018">
    <property type="term" value="F:receptor ligand activity"/>
    <property type="evidence" value="ECO:0007669"/>
    <property type="project" value="Ensembl"/>
</dbReference>
<evidence type="ECO:0000313" key="22">
    <source>
        <dbReference type="Proteomes" id="UP000005447"/>
    </source>
</evidence>
<keyword evidence="13" id="KW-0393">Immunoglobulin domain</keyword>
<dbReference type="Proteomes" id="UP000005447">
    <property type="component" value="Unassembled WGS sequence"/>
</dbReference>
<name>A0A286XTS1_CAVPO</name>
<evidence type="ECO:0000256" key="1">
    <source>
        <dbReference type="ARBA" id="ARBA00004251"/>
    </source>
</evidence>
<dbReference type="PANTHER" id="PTHR25466:SF2">
    <property type="entry name" value="T-LYMPHOCYTE ACTIVATION ANTIGEN CD86"/>
    <property type="match status" value="1"/>
</dbReference>
<dbReference type="CTD" id="942"/>
<evidence type="ECO:0000256" key="5">
    <source>
        <dbReference type="ARBA" id="ARBA00022843"/>
    </source>
</evidence>
<dbReference type="FunFam" id="2.60.40.10:FF:000582">
    <property type="entry name" value="T-lymphocyte activation antigen CD86"/>
    <property type="match status" value="1"/>
</dbReference>
<dbReference type="OMA" id="LPCQFTN"/>
<reference evidence="22" key="1">
    <citation type="journal article" date="2011" name="Nature">
        <title>A high-resolution map of human evolutionary constraint using 29 mammals.</title>
        <authorList>
            <person name="Lindblad-Toh K."/>
            <person name="Garber M."/>
            <person name="Zuk O."/>
            <person name="Lin M.F."/>
            <person name="Parker B.J."/>
            <person name="Washietl S."/>
            <person name="Kheradpour P."/>
            <person name="Ernst J."/>
            <person name="Jordan G."/>
            <person name="Mauceli E."/>
            <person name="Ward L.D."/>
            <person name="Lowe C.B."/>
            <person name="Holloway A.K."/>
            <person name="Clamp M."/>
            <person name="Gnerre S."/>
            <person name="Alfoldi J."/>
            <person name="Beal K."/>
            <person name="Chang J."/>
            <person name="Clawson H."/>
            <person name="Cuff J."/>
            <person name="Di Palma F."/>
            <person name="Fitzgerald S."/>
            <person name="Flicek P."/>
            <person name="Guttman M."/>
            <person name="Hubisz M.J."/>
            <person name="Jaffe D.B."/>
            <person name="Jungreis I."/>
            <person name="Kent W.J."/>
            <person name="Kostka D."/>
            <person name="Lara M."/>
            <person name="Martins A.L."/>
            <person name="Massingham T."/>
            <person name="Moltke I."/>
            <person name="Raney B.J."/>
            <person name="Rasmussen M.D."/>
            <person name="Robinson J."/>
            <person name="Stark A."/>
            <person name="Vilella A.J."/>
            <person name="Wen J."/>
            <person name="Xie X."/>
            <person name="Zody M.C."/>
            <person name="Baldwin J."/>
            <person name="Bloom T."/>
            <person name="Chin C.W."/>
            <person name="Heiman D."/>
            <person name="Nicol R."/>
            <person name="Nusbaum C."/>
            <person name="Young S."/>
            <person name="Wilkinson J."/>
            <person name="Worley K.C."/>
            <person name="Kovar C.L."/>
            <person name="Muzny D.M."/>
            <person name="Gibbs R.A."/>
            <person name="Cree A."/>
            <person name="Dihn H.H."/>
            <person name="Fowler G."/>
            <person name="Jhangiani S."/>
            <person name="Joshi V."/>
            <person name="Lee S."/>
            <person name="Lewis L.R."/>
            <person name="Nazareth L.V."/>
            <person name="Okwuonu G."/>
            <person name="Santibanez J."/>
            <person name="Warren W.C."/>
            <person name="Mardis E.R."/>
            <person name="Weinstock G.M."/>
            <person name="Wilson R.K."/>
            <person name="Delehaunty K."/>
            <person name="Dooling D."/>
            <person name="Fronik C."/>
            <person name="Fulton L."/>
            <person name="Fulton B."/>
            <person name="Graves T."/>
            <person name="Minx P."/>
            <person name="Sodergren E."/>
            <person name="Birney E."/>
            <person name="Margulies E.H."/>
            <person name="Herrero J."/>
            <person name="Green E.D."/>
            <person name="Haussler D."/>
            <person name="Siepel A."/>
            <person name="Goldman N."/>
            <person name="Pollard K.S."/>
            <person name="Pedersen J.S."/>
            <person name="Lander E.S."/>
            <person name="Kellis M."/>
        </authorList>
    </citation>
    <scope>NUCLEOTIDE SEQUENCE [LARGE SCALE GENOMIC DNA]</scope>
    <source>
        <strain evidence="22">2N</strain>
    </source>
</reference>
<reference evidence="21" key="2">
    <citation type="submission" date="2025-08" db="UniProtKB">
        <authorList>
            <consortium name="Ensembl"/>
        </authorList>
    </citation>
    <scope>IDENTIFICATION</scope>
    <source>
        <strain evidence="21">2N</strain>
    </source>
</reference>
<feature type="signal peptide" evidence="19">
    <location>
        <begin position="1"/>
        <end position="25"/>
    </location>
</feature>
<evidence type="ECO:0000256" key="8">
    <source>
        <dbReference type="ARBA" id="ARBA00023130"/>
    </source>
</evidence>
<dbReference type="AlphaFoldDB" id="A0A286XTS1"/>
<protein>
    <recommendedName>
        <fullName evidence="16">T-lymphocyte activation antigen CD86</fullName>
    </recommendedName>
    <alternativeName>
        <fullName evidence="17">Activation B7-2 antigen</fullName>
    </alternativeName>
</protein>
<keyword evidence="4 19" id="KW-0732">Signal</keyword>
<evidence type="ECO:0000256" key="3">
    <source>
        <dbReference type="ARBA" id="ARBA00022692"/>
    </source>
</evidence>
<evidence type="ECO:0000313" key="21">
    <source>
        <dbReference type="Ensembl" id="ENSCPOP00000028929.1"/>
    </source>
</evidence>
<keyword evidence="22" id="KW-1185">Reference proteome</keyword>
<dbReference type="InterPro" id="IPR036179">
    <property type="entry name" value="Ig-like_dom_sf"/>
</dbReference>
<dbReference type="PANTHER" id="PTHR25466">
    <property type="entry name" value="T-LYMPHOCYTE ACTIVATION ANTIGEN"/>
    <property type="match status" value="1"/>
</dbReference>
<comment type="subcellular location">
    <subcellularLocation>
        <location evidence="1">Cell membrane</location>
        <topology evidence="1">Single-pass type I membrane protein</topology>
    </subcellularLocation>
</comment>
<keyword evidence="2" id="KW-1003">Cell membrane</keyword>
<keyword evidence="11" id="KW-0675">Receptor</keyword>
<evidence type="ECO:0000256" key="14">
    <source>
        <dbReference type="ARBA" id="ARBA00060284"/>
    </source>
</evidence>
<dbReference type="Bgee" id="ENSCPOG00000020973">
    <property type="expression patterns" value="Expressed in testis and 12 other cell types or tissues"/>
</dbReference>
<keyword evidence="6" id="KW-0391">Immunity</keyword>
<dbReference type="GO" id="GO:0042102">
    <property type="term" value="P:positive regulation of T cell proliferation"/>
    <property type="evidence" value="ECO:0007669"/>
    <property type="project" value="TreeGrafter"/>
</dbReference>
<dbReference type="GeneID" id="101787434"/>
<keyword evidence="10" id="KW-1015">Disulfide bond</keyword>
<keyword evidence="8" id="KW-1064">Adaptive immunity</keyword>
<dbReference type="OrthoDB" id="5857426at2759"/>
<evidence type="ECO:0000256" key="13">
    <source>
        <dbReference type="ARBA" id="ARBA00023319"/>
    </source>
</evidence>
<dbReference type="SUPFAM" id="SSF48726">
    <property type="entry name" value="Immunoglobulin"/>
    <property type="match status" value="1"/>
</dbReference>
<dbReference type="SMART" id="SM00406">
    <property type="entry name" value="IGv"/>
    <property type="match status" value="1"/>
</dbReference>
<keyword evidence="5" id="KW-0832">Ubl conjugation</keyword>
<dbReference type="KEGG" id="cpoc:101787434"/>
<dbReference type="Ensembl" id="ENSCPOT00000047869.1">
    <property type="protein sequence ID" value="ENSCPOP00000028929.1"/>
    <property type="gene ID" value="ENSCPOG00000020973.2"/>
</dbReference>
<evidence type="ECO:0000256" key="15">
    <source>
        <dbReference type="ARBA" id="ARBA00062369"/>
    </source>
</evidence>
<dbReference type="CDD" id="cd16087">
    <property type="entry name" value="IgV_CD86"/>
    <property type="match status" value="1"/>
</dbReference>
<proteinExistence type="predicted"/>
<feature type="chain" id="PRO_5011631324" description="T-lymphocyte activation antigen CD86" evidence="19">
    <location>
        <begin position="26"/>
        <end position="320"/>
    </location>
</feature>
<gene>
    <name evidence="21" type="primary">CD86</name>
</gene>
<evidence type="ECO:0000256" key="11">
    <source>
        <dbReference type="ARBA" id="ARBA00023170"/>
    </source>
</evidence>
<evidence type="ECO:0000256" key="2">
    <source>
        <dbReference type="ARBA" id="ARBA00022475"/>
    </source>
</evidence>
<dbReference type="VEuPathDB" id="HostDB:ENSCPOG00000020973"/>
<keyword evidence="12" id="KW-0325">Glycoprotein</keyword>
<dbReference type="GO" id="GO:0002250">
    <property type="term" value="P:adaptive immune response"/>
    <property type="evidence" value="ECO:0007669"/>
    <property type="project" value="UniProtKB-KW"/>
</dbReference>
<dbReference type="GO" id="GO:0042110">
    <property type="term" value="P:T cell activation"/>
    <property type="evidence" value="ECO:0007669"/>
    <property type="project" value="Ensembl"/>
</dbReference>